<dbReference type="AlphaFoldDB" id="A0A4R4NXR7"/>
<dbReference type="Gene3D" id="2.30.110.10">
    <property type="entry name" value="Electron Transport, Fmn-binding Protein, Chain A"/>
    <property type="match status" value="1"/>
</dbReference>
<gene>
    <name evidence="1" type="ORF">E1261_43485</name>
</gene>
<dbReference type="InterPro" id="IPR012349">
    <property type="entry name" value="Split_barrel_FMN-bd"/>
</dbReference>
<comment type="caution">
    <text evidence="1">The sequence shown here is derived from an EMBL/GenBank/DDBJ whole genome shotgun (WGS) entry which is preliminary data.</text>
</comment>
<dbReference type="EMBL" id="SMKA01000432">
    <property type="protein sequence ID" value="TDC14345.1"/>
    <property type="molecule type" value="Genomic_DNA"/>
</dbReference>
<sequence>MVVQKEFIERAHRIVWCTVATVGPDNRPRSRILHPIWEIDKAGELAGWIVTRATPVKVRHLAYSNYLSCSYWEPGHEVAIADCEAGWIDDVATRQRIWELYAAAPAPLGYDFWSVFPDGPAGESPSLLRLTPYRLRLFDVETLTGRKRPPAWP</sequence>
<name>A0A4R4NXR7_9ACTN</name>
<organism evidence="1 2">
    <name type="scientific">Kribbella albertanoniae</name>
    <dbReference type="NCBI Taxonomy" id="1266829"/>
    <lineage>
        <taxon>Bacteria</taxon>
        <taxon>Bacillati</taxon>
        <taxon>Actinomycetota</taxon>
        <taxon>Actinomycetes</taxon>
        <taxon>Propionibacteriales</taxon>
        <taxon>Kribbellaceae</taxon>
        <taxon>Kribbella</taxon>
    </lineage>
</organism>
<reference evidence="1 2" key="1">
    <citation type="submission" date="2019-03" db="EMBL/GenBank/DDBJ databases">
        <title>Draft genome sequences of novel Actinobacteria.</title>
        <authorList>
            <person name="Sahin N."/>
            <person name="Ay H."/>
            <person name="Saygin H."/>
        </authorList>
    </citation>
    <scope>NUCLEOTIDE SEQUENCE [LARGE SCALE GENOMIC DNA]</scope>
    <source>
        <strain evidence="1 2">JCM 30547</strain>
    </source>
</reference>
<proteinExistence type="predicted"/>
<dbReference type="OrthoDB" id="3382273at2"/>
<accession>A0A4R4NXR7</accession>
<dbReference type="RefSeq" id="WP_132416023.1">
    <property type="nucleotide sequence ID" value="NZ_SMKA01000432.1"/>
</dbReference>
<dbReference type="Proteomes" id="UP000295075">
    <property type="component" value="Unassembled WGS sequence"/>
</dbReference>
<evidence type="ECO:0000313" key="2">
    <source>
        <dbReference type="Proteomes" id="UP000295075"/>
    </source>
</evidence>
<dbReference type="SUPFAM" id="SSF50475">
    <property type="entry name" value="FMN-binding split barrel"/>
    <property type="match status" value="1"/>
</dbReference>
<evidence type="ECO:0000313" key="1">
    <source>
        <dbReference type="EMBL" id="TDC14345.1"/>
    </source>
</evidence>
<protein>
    <submittedName>
        <fullName evidence="1">Pyridoxamine 5'-phosphate oxidase</fullName>
    </submittedName>
</protein>
<keyword evidence="2" id="KW-1185">Reference proteome</keyword>